<dbReference type="OrthoDB" id="3176171at2759"/>
<evidence type="ECO:0000313" key="3">
    <source>
        <dbReference type="EMBL" id="OAG28799.1"/>
    </source>
</evidence>
<dbReference type="EMBL" id="LTDL01000042">
    <property type="protein sequence ID" value="OAG28799.1"/>
    <property type="molecule type" value="Genomic_DNA"/>
</dbReference>
<dbReference type="GO" id="GO:0003777">
    <property type="term" value="F:microtubule motor activity"/>
    <property type="evidence" value="ECO:0007669"/>
    <property type="project" value="InterPro"/>
</dbReference>
<dbReference type="GO" id="GO:0005871">
    <property type="term" value="C:kinesin complex"/>
    <property type="evidence" value="ECO:0007669"/>
    <property type="project" value="TreeGrafter"/>
</dbReference>
<protein>
    <recommendedName>
        <fullName evidence="2">Kinesin motor domain-containing protein</fullName>
    </recommendedName>
</protein>
<dbReference type="GO" id="GO:0008017">
    <property type="term" value="F:microtubule binding"/>
    <property type="evidence" value="ECO:0007669"/>
    <property type="project" value="InterPro"/>
</dbReference>
<dbReference type="InterPro" id="IPR036961">
    <property type="entry name" value="Kinesin_motor_dom_sf"/>
</dbReference>
<dbReference type="PRINTS" id="PR00380">
    <property type="entry name" value="KINESINHEAVY"/>
</dbReference>
<keyword evidence="1" id="KW-0547">Nucleotide-binding</keyword>
<comment type="similarity">
    <text evidence="1">Belongs to the TRAFAC class myosin-kinesin ATPase superfamily. Kinesin family.</text>
</comment>
<dbReference type="InterPro" id="IPR027640">
    <property type="entry name" value="Kinesin-like_fam"/>
</dbReference>
<feature type="binding site" evidence="1">
    <location>
        <begin position="60"/>
        <end position="67"/>
    </location>
    <ligand>
        <name>ATP</name>
        <dbReference type="ChEBI" id="CHEBI:30616"/>
    </ligand>
</feature>
<dbReference type="GO" id="GO:0005874">
    <property type="term" value="C:microtubule"/>
    <property type="evidence" value="ECO:0007669"/>
    <property type="project" value="TreeGrafter"/>
</dbReference>
<dbReference type="AlphaFoldDB" id="A0A177ECS7"/>
<dbReference type="GO" id="GO:0016887">
    <property type="term" value="F:ATP hydrolysis activity"/>
    <property type="evidence" value="ECO:0007669"/>
    <property type="project" value="TreeGrafter"/>
</dbReference>
<sequence>MEGNHRVTVGLRIRPPSCADPGFSTTIDQVFTQHTNLEVYNALVSPCLSKLEYSTIFTYGRTGSGKTYTMFGDGSGPGIVELLLKDVLVSHQMVSIRCIEVYNEAVTDLLTDGEVRIIQENGRTRIVGAPATIVATETAVKDLLERIAQKRKTYQTEHNSASSRSHTVIEVSAIDLLINLVDLAGNEKVSQIAERRQEGLLINKSLLTLGKVIDQLHNDSAHVSFRESKLTRLLQNTLGGGTIICICTVLTTLDLPTIKFGERLKRIKGALSRQQKSPEEVIRDLQQKIAYLTGELSALRAPSAADESILYVSTADRNNTLPVPFDRGRSSGTTSVSVLEESLVAVPTANHIVEEIRGIPAELNPKADLYEMIYLYFRKGESHLANTLDPADINKVKITVTKKKKGKSYRGSFKTVFKESRTHIKPYNSDVE</sequence>
<dbReference type="VEuPathDB" id="MicrosporidiaDB:NEDG_00938"/>
<keyword evidence="4" id="KW-1185">Reference proteome</keyword>
<dbReference type="STRING" id="1805483.A0A177ECS7"/>
<dbReference type="SUPFAM" id="SSF52540">
    <property type="entry name" value="P-loop containing nucleoside triphosphate hydrolases"/>
    <property type="match status" value="1"/>
</dbReference>
<dbReference type="PANTHER" id="PTHR24115">
    <property type="entry name" value="KINESIN-RELATED"/>
    <property type="match status" value="1"/>
</dbReference>
<dbReference type="SMART" id="SM00129">
    <property type="entry name" value="KISc"/>
    <property type="match status" value="1"/>
</dbReference>
<evidence type="ECO:0000313" key="4">
    <source>
        <dbReference type="Proteomes" id="UP000185944"/>
    </source>
</evidence>
<dbReference type="GeneID" id="93647288"/>
<dbReference type="InterPro" id="IPR001752">
    <property type="entry name" value="Kinesin_motor_dom"/>
</dbReference>
<reference evidence="3 4" key="1">
    <citation type="submission" date="2016-02" db="EMBL/GenBank/DDBJ databases">
        <title>Discovery of a natural microsporidian pathogen with a broad tissue tropism in Caenorhabditis elegans.</title>
        <authorList>
            <person name="Luallen R.J."/>
            <person name="Reinke A.W."/>
            <person name="Tong L."/>
            <person name="Botts M.R."/>
            <person name="Felix M.-A."/>
            <person name="Troemel E.R."/>
        </authorList>
    </citation>
    <scope>NUCLEOTIDE SEQUENCE [LARGE SCALE GENOMIC DNA]</scope>
    <source>
        <strain evidence="3 4">JUm2807</strain>
    </source>
</reference>
<feature type="domain" description="Kinesin motor" evidence="2">
    <location>
        <begin position="1"/>
        <end position="276"/>
    </location>
</feature>
<dbReference type="GO" id="GO:0007018">
    <property type="term" value="P:microtubule-based movement"/>
    <property type="evidence" value="ECO:0007669"/>
    <property type="project" value="InterPro"/>
</dbReference>
<gene>
    <name evidence="3" type="ORF">NEDG_00938</name>
</gene>
<accession>A0A177ECS7</accession>
<dbReference type="PROSITE" id="PS50067">
    <property type="entry name" value="KINESIN_MOTOR_2"/>
    <property type="match status" value="1"/>
</dbReference>
<dbReference type="Proteomes" id="UP000185944">
    <property type="component" value="Unassembled WGS sequence"/>
</dbReference>
<comment type="caution">
    <text evidence="3">The sequence shown here is derived from an EMBL/GenBank/DDBJ whole genome shotgun (WGS) entry which is preliminary data.</text>
</comment>
<proteinExistence type="inferred from homology"/>
<name>A0A177ECS7_9MICR</name>
<keyword evidence="1" id="KW-0505">Motor protein</keyword>
<dbReference type="RefSeq" id="XP_067543544.1">
    <property type="nucleotide sequence ID" value="XM_067688356.1"/>
</dbReference>
<dbReference type="GO" id="GO:0005524">
    <property type="term" value="F:ATP binding"/>
    <property type="evidence" value="ECO:0007669"/>
    <property type="project" value="UniProtKB-UniRule"/>
</dbReference>
<keyword evidence="1" id="KW-0067">ATP-binding</keyword>
<dbReference type="Pfam" id="PF00225">
    <property type="entry name" value="Kinesin"/>
    <property type="match status" value="1"/>
</dbReference>
<organism evidence="3 4">
    <name type="scientific">Nematocida displodere</name>
    <dbReference type="NCBI Taxonomy" id="1805483"/>
    <lineage>
        <taxon>Eukaryota</taxon>
        <taxon>Fungi</taxon>
        <taxon>Fungi incertae sedis</taxon>
        <taxon>Microsporidia</taxon>
        <taxon>Nematocida</taxon>
    </lineage>
</organism>
<dbReference type="InterPro" id="IPR027417">
    <property type="entry name" value="P-loop_NTPase"/>
</dbReference>
<evidence type="ECO:0000259" key="2">
    <source>
        <dbReference type="PROSITE" id="PS50067"/>
    </source>
</evidence>
<evidence type="ECO:0000256" key="1">
    <source>
        <dbReference type="PROSITE-ProRule" id="PRU00283"/>
    </source>
</evidence>
<dbReference type="Gene3D" id="3.40.850.10">
    <property type="entry name" value="Kinesin motor domain"/>
    <property type="match status" value="1"/>
</dbReference>